<dbReference type="RefSeq" id="WP_279651844.1">
    <property type="nucleotide sequence ID" value="NZ_CP122539.1"/>
</dbReference>
<keyword evidence="2" id="KW-1185">Reference proteome</keyword>
<reference evidence="1 2" key="1">
    <citation type="submission" date="2023-04" db="EMBL/GenBank/DDBJ databases">
        <title>Tenacibaculum tangerinum sp. nov., isolated from sea tidal flat of South Korea.</title>
        <authorList>
            <person name="Lee S.H."/>
            <person name="Kim J.-J."/>
        </authorList>
    </citation>
    <scope>NUCLEOTIDE SEQUENCE [LARGE SCALE GENOMIC DNA]</scope>
    <source>
        <strain evidence="1 2">GRR-S3-23</strain>
    </source>
</reference>
<dbReference type="EMBL" id="CP122539">
    <property type="protein sequence ID" value="WGH75973.1"/>
    <property type="molecule type" value="Genomic_DNA"/>
</dbReference>
<gene>
    <name evidence="1" type="ORF">P8625_02055</name>
</gene>
<evidence type="ECO:0000313" key="2">
    <source>
        <dbReference type="Proteomes" id="UP001232001"/>
    </source>
</evidence>
<name>A0ABY8L705_9FLAO</name>
<evidence type="ECO:0008006" key="3">
    <source>
        <dbReference type="Google" id="ProtNLM"/>
    </source>
</evidence>
<organism evidence="1 2">
    <name type="scientific">Tenacibaculum tangerinum</name>
    <dbReference type="NCBI Taxonomy" id="3038772"/>
    <lineage>
        <taxon>Bacteria</taxon>
        <taxon>Pseudomonadati</taxon>
        <taxon>Bacteroidota</taxon>
        <taxon>Flavobacteriia</taxon>
        <taxon>Flavobacteriales</taxon>
        <taxon>Flavobacteriaceae</taxon>
        <taxon>Tenacibaculum</taxon>
    </lineage>
</organism>
<accession>A0ABY8L705</accession>
<sequence>MITNYMKRLNLLILGLILTLNSYSQKREKFEVGVQLIENNIPVEFKESKSILFIFDVRGCQANFYTDLRKQIEKRFKKTNKKIGFNFEINTFIEKEKVPTKRNSFKEYDIICQIVLDNFKGWDDNLYKKRKQRYNLVLTIKKNDSDLVQGLATINVKSYWTIATQNKNSSKLIYKLFNN</sequence>
<dbReference type="Proteomes" id="UP001232001">
    <property type="component" value="Chromosome"/>
</dbReference>
<proteinExistence type="predicted"/>
<evidence type="ECO:0000313" key="1">
    <source>
        <dbReference type="EMBL" id="WGH75973.1"/>
    </source>
</evidence>
<protein>
    <recommendedName>
        <fullName evidence="3">DUF4390 domain-containing protein</fullName>
    </recommendedName>
</protein>